<keyword evidence="2" id="KW-0732">Signal</keyword>
<keyword evidence="4" id="KW-1185">Reference proteome</keyword>
<dbReference type="EMBL" id="JAESVG020000009">
    <property type="protein sequence ID" value="KAG8624497.1"/>
    <property type="molecule type" value="Genomic_DNA"/>
</dbReference>
<evidence type="ECO:0000313" key="3">
    <source>
        <dbReference type="EMBL" id="KAG8624497.1"/>
    </source>
</evidence>
<protein>
    <submittedName>
        <fullName evidence="3">Uncharacterized protein</fullName>
    </submittedName>
</protein>
<feature type="signal peptide" evidence="2">
    <location>
        <begin position="1"/>
        <end position="18"/>
    </location>
</feature>
<reference evidence="3" key="1">
    <citation type="submission" date="2021-07" db="EMBL/GenBank/DDBJ databases">
        <title>Elsinoe batatas strain:CRI-CJ2 Genome sequencing and assembly.</title>
        <authorList>
            <person name="Huang L."/>
        </authorList>
    </citation>
    <scope>NUCLEOTIDE SEQUENCE</scope>
    <source>
        <strain evidence="3">CRI-CJ2</strain>
    </source>
</reference>
<dbReference type="Proteomes" id="UP000809789">
    <property type="component" value="Unassembled WGS sequence"/>
</dbReference>
<proteinExistence type="predicted"/>
<feature type="chain" id="PRO_5035451325" evidence="2">
    <location>
        <begin position="19"/>
        <end position="386"/>
    </location>
</feature>
<feature type="region of interest" description="Disordered" evidence="1">
    <location>
        <begin position="334"/>
        <end position="373"/>
    </location>
</feature>
<gene>
    <name evidence="3" type="ORF">KVT40_007564</name>
</gene>
<organism evidence="3 4">
    <name type="scientific">Elsinoe batatas</name>
    <dbReference type="NCBI Taxonomy" id="2601811"/>
    <lineage>
        <taxon>Eukaryota</taxon>
        <taxon>Fungi</taxon>
        <taxon>Dikarya</taxon>
        <taxon>Ascomycota</taxon>
        <taxon>Pezizomycotina</taxon>
        <taxon>Dothideomycetes</taxon>
        <taxon>Dothideomycetidae</taxon>
        <taxon>Myriangiales</taxon>
        <taxon>Elsinoaceae</taxon>
        <taxon>Elsinoe</taxon>
    </lineage>
</organism>
<evidence type="ECO:0000256" key="1">
    <source>
        <dbReference type="SAM" id="MobiDB-lite"/>
    </source>
</evidence>
<accession>A0A8K0PDE0</accession>
<comment type="caution">
    <text evidence="3">The sequence shown here is derived from an EMBL/GenBank/DDBJ whole genome shotgun (WGS) entry which is preliminary data.</text>
</comment>
<evidence type="ECO:0000256" key="2">
    <source>
        <dbReference type="SAM" id="SignalP"/>
    </source>
</evidence>
<sequence>MVAKGGYLLLAFVHAAVAVPAFEHNAVDVVRRQATGQAMPVMAAAATTSPAPLVYTYITPSPGATPVPVTQQGQLVTSYVPQYTVCALPPVAAIPQPTPTPWPSTRPYLNYTASYQTGPDRCHTVFSPTVTEVCATTLTGLVDKHTITSCAQNVTFSTQFGYILVTATPTVSPLPTPAPPLSTIRTLTTFFIASWQALTTASPPTDVDLRICSYQSNGTYLCILEYQIWRPTTLTYVSTTTTSINFTTTMAGPSQLIFETVTANVSARLTTVSLVETVESAYSVESETRAVETRTPTVTMTGPTSEVTYTVVPAMSTRTTTVALTSTVWAGTTTVRNQAGGATPGPELGGDEDGEGHGEYEPNPEVVNPRPTRTWDLASFLGQRKV</sequence>
<name>A0A8K0PDE0_9PEZI</name>
<evidence type="ECO:0000313" key="4">
    <source>
        <dbReference type="Proteomes" id="UP000809789"/>
    </source>
</evidence>
<dbReference type="OrthoDB" id="4121208at2759"/>
<dbReference type="AlphaFoldDB" id="A0A8K0PDE0"/>